<dbReference type="EMBL" id="JBHSGA010000017">
    <property type="protein sequence ID" value="MFC4526940.1"/>
    <property type="molecule type" value="Genomic_DNA"/>
</dbReference>
<keyword evidence="3" id="KW-1185">Reference proteome</keyword>
<accession>A0ABV9C1V2</accession>
<organism evidence="2 3">
    <name type="scientific">Dyella halodurans</name>
    <dbReference type="NCBI Taxonomy" id="1920171"/>
    <lineage>
        <taxon>Bacteria</taxon>
        <taxon>Pseudomonadati</taxon>
        <taxon>Pseudomonadota</taxon>
        <taxon>Gammaproteobacteria</taxon>
        <taxon>Lysobacterales</taxon>
        <taxon>Rhodanobacteraceae</taxon>
        <taxon>Dyella</taxon>
    </lineage>
</organism>
<feature type="transmembrane region" description="Helical" evidence="1">
    <location>
        <begin position="115"/>
        <end position="134"/>
    </location>
</feature>
<comment type="caution">
    <text evidence="2">The sequence shown here is derived from an EMBL/GenBank/DDBJ whole genome shotgun (WGS) entry which is preliminary data.</text>
</comment>
<evidence type="ECO:0000313" key="2">
    <source>
        <dbReference type="EMBL" id="MFC4526940.1"/>
    </source>
</evidence>
<proteinExistence type="predicted"/>
<keyword evidence="1" id="KW-0812">Transmembrane</keyword>
<gene>
    <name evidence="2" type="ORF">ACFO5W_09895</name>
</gene>
<keyword evidence="1" id="KW-0472">Membrane</keyword>
<evidence type="ECO:0000313" key="3">
    <source>
        <dbReference type="Proteomes" id="UP001595961"/>
    </source>
</evidence>
<keyword evidence="1" id="KW-1133">Transmembrane helix</keyword>
<evidence type="ECO:0000256" key="1">
    <source>
        <dbReference type="SAM" id="Phobius"/>
    </source>
</evidence>
<protein>
    <submittedName>
        <fullName evidence="2">Uncharacterized protein</fullName>
    </submittedName>
</protein>
<dbReference type="Proteomes" id="UP001595961">
    <property type="component" value="Unassembled WGS sequence"/>
</dbReference>
<dbReference type="RefSeq" id="WP_266148839.1">
    <property type="nucleotide sequence ID" value="NZ_CP064028.1"/>
</dbReference>
<reference evidence="3" key="1">
    <citation type="journal article" date="2019" name="Int. J. Syst. Evol. Microbiol.">
        <title>The Global Catalogue of Microorganisms (GCM) 10K type strain sequencing project: providing services to taxonomists for standard genome sequencing and annotation.</title>
        <authorList>
            <consortium name="The Broad Institute Genomics Platform"/>
            <consortium name="The Broad Institute Genome Sequencing Center for Infectious Disease"/>
            <person name="Wu L."/>
            <person name="Ma J."/>
        </authorList>
    </citation>
    <scope>NUCLEOTIDE SEQUENCE [LARGE SCALE GENOMIC DNA]</scope>
    <source>
        <strain evidence="3">CCM 4481</strain>
    </source>
</reference>
<name>A0ABV9C1V2_9GAMM</name>
<sequence>MSLASTSTAITGFSAAPTDDARAAVLDLYVADLAQLFDAMDLAPLGERDLDPKTDAFIVDWAQELPATQSLQLVIHLGKPSASGQDAAMVGEAVHEYYAHCALATRRRLTKLFRVGRISLLIGVVFVGVAAGIGEAVVSLFSKERYATLVHESVVIGAWVALWRPMEIFLYDWWPIRAEARLFERLSKLHVHLVAMGGQDGVPP</sequence>